<comment type="caution">
    <text evidence="10">The sequence shown here is derived from an EMBL/GenBank/DDBJ whole genome shotgun (WGS) entry which is preliminary data.</text>
</comment>
<dbReference type="InterPro" id="IPR039420">
    <property type="entry name" value="WalR-like"/>
</dbReference>
<reference evidence="10 11" key="1">
    <citation type="submission" date="2018-05" db="EMBL/GenBank/DDBJ databases">
        <authorList>
            <person name="Goeker M."/>
            <person name="Huntemann M."/>
            <person name="Clum A."/>
            <person name="Pillay M."/>
            <person name="Palaniappan K."/>
            <person name="Varghese N."/>
            <person name="Mikhailova N."/>
            <person name="Stamatis D."/>
            <person name="Reddy T."/>
            <person name="Daum C."/>
            <person name="Shapiro N."/>
            <person name="Ivanova N."/>
            <person name="Kyrpides N."/>
            <person name="Woyke T."/>
        </authorList>
    </citation>
    <scope>NUCLEOTIDE SEQUENCE [LARGE SCALE GENOMIC DNA]</scope>
    <source>
        <strain evidence="10 11">DSM 26524</strain>
    </source>
</reference>
<dbReference type="Pfam" id="PF00486">
    <property type="entry name" value="Trans_reg_C"/>
    <property type="match status" value="1"/>
</dbReference>
<dbReference type="AlphaFoldDB" id="A0AB73T526"/>
<keyword evidence="3 7" id="KW-0238">DNA-binding</keyword>
<keyword evidence="6" id="KW-0597">Phosphoprotein</keyword>
<dbReference type="GO" id="GO:0006355">
    <property type="term" value="P:regulation of DNA-templated transcription"/>
    <property type="evidence" value="ECO:0007669"/>
    <property type="project" value="InterPro"/>
</dbReference>
<dbReference type="PANTHER" id="PTHR48111">
    <property type="entry name" value="REGULATOR OF RPOS"/>
    <property type="match status" value="1"/>
</dbReference>
<dbReference type="SUPFAM" id="SSF46894">
    <property type="entry name" value="C-terminal effector domain of the bipartite response regulators"/>
    <property type="match status" value="1"/>
</dbReference>
<accession>A0AB73T526</accession>
<proteinExistence type="predicted"/>
<dbReference type="CDD" id="cd18159">
    <property type="entry name" value="REC_OmpR_NsrR-like"/>
    <property type="match status" value="1"/>
</dbReference>
<dbReference type="SMART" id="SM00448">
    <property type="entry name" value="REC"/>
    <property type="match status" value="1"/>
</dbReference>
<keyword evidence="4" id="KW-0804">Transcription</keyword>
<dbReference type="Proteomes" id="UP000245412">
    <property type="component" value="Unassembled WGS sequence"/>
</dbReference>
<evidence type="ECO:0000256" key="4">
    <source>
        <dbReference type="ARBA" id="ARBA00023163"/>
    </source>
</evidence>
<organism evidence="10 11">
    <name type="scientific">Murimonas intestini</name>
    <dbReference type="NCBI Taxonomy" id="1337051"/>
    <lineage>
        <taxon>Bacteria</taxon>
        <taxon>Bacillati</taxon>
        <taxon>Bacillota</taxon>
        <taxon>Clostridia</taxon>
        <taxon>Lachnospirales</taxon>
        <taxon>Lachnospiraceae</taxon>
        <taxon>Murimonas</taxon>
    </lineage>
</organism>
<dbReference type="InterPro" id="IPR016032">
    <property type="entry name" value="Sig_transdc_resp-reg_C-effctor"/>
</dbReference>
<keyword evidence="2" id="KW-0805">Transcription regulation</keyword>
<dbReference type="Gene3D" id="3.40.50.2300">
    <property type="match status" value="1"/>
</dbReference>
<comment type="function">
    <text evidence="5">May play the central regulatory role in sporulation. It may be an element of the effector pathway responsible for the activation of sporulation genes in response to nutritional stress. Spo0A may act in concert with spo0H (a sigma factor) to control the expression of some genes that are critical to the sporulation process.</text>
</comment>
<dbReference type="InterPro" id="IPR011006">
    <property type="entry name" value="CheY-like_superfamily"/>
</dbReference>
<dbReference type="GO" id="GO:0005829">
    <property type="term" value="C:cytosol"/>
    <property type="evidence" value="ECO:0007669"/>
    <property type="project" value="TreeGrafter"/>
</dbReference>
<keyword evidence="11" id="KW-1185">Reference proteome</keyword>
<evidence type="ECO:0000256" key="6">
    <source>
        <dbReference type="PROSITE-ProRule" id="PRU00169"/>
    </source>
</evidence>
<evidence type="ECO:0000313" key="10">
    <source>
        <dbReference type="EMBL" id="PWJ76009.1"/>
    </source>
</evidence>
<dbReference type="SMART" id="SM00862">
    <property type="entry name" value="Trans_reg_C"/>
    <property type="match status" value="1"/>
</dbReference>
<dbReference type="PROSITE" id="PS51755">
    <property type="entry name" value="OMPR_PHOB"/>
    <property type="match status" value="1"/>
</dbReference>
<dbReference type="Gene3D" id="1.10.10.10">
    <property type="entry name" value="Winged helix-like DNA-binding domain superfamily/Winged helix DNA-binding domain"/>
    <property type="match status" value="1"/>
</dbReference>
<dbReference type="GO" id="GO:0000156">
    <property type="term" value="F:phosphorelay response regulator activity"/>
    <property type="evidence" value="ECO:0007669"/>
    <property type="project" value="TreeGrafter"/>
</dbReference>
<feature type="domain" description="Response regulatory" evidence="8">
    <location>
        <begin position="3"/>
        <end position="116"/>
    </location>
</feature>
<evidence type="ECO:0000256" key="3">
    <source>
        <dbReference type="ARBA" id="ARBA00023125"/>
    </source>
</evidence>
<feature type="domain" description="OmpR/PhoB-type" evidence="9">
    <location>
        <begin position="126"/>
        <end position="223"/>
    </location>
</feature>
<evidence type="ECO:0000256" key="5">
    <source>
        <dbReference type="ARBA" id="ARBA00024867"/>
    </source>
</evidence>
<dbReference type="RefSeq" id="WP_109626079.1">
    <property type="nucleotide sequence ID" value="NZ_CABJAT010000005.1"/>
</dbReference>
<dbReference type="Pfam" id="PF00072">
    <property type="entry name" value="Response_reg"/>
    <property type="match status" value="1"/>
</dbReference>
<dbReference type="PANTHER" id="PTHR48111:SF43">
    <property type="entry name" value="STAGE 0 SPORULATION PROTEIN A HOMOLOG"/>
    <property type="match status" value="1"/>
</dbReference>
<dbReference type="CDD" id="cd00383">
    <property type="entry name" value="trans_reg_C"/>
    <property type="match status" value="1"/>
</dbReference>
<gene>
    <name evidence="10" type="ORF">C7383_10543</name>
</gene>
<feature type="modified residue" description="4-aspartylphosphate" evidence="6">
    <location>
        <position position="52"/>
    </location>
</feature>
<dbReference type="InterPro" id="IPR001789">
    <property type="entry name" value="Sig_transdc_resp-reg_receiver"/>
</dbReference>
<dbReference type="InterPro" id="IPR001867">
    <property type="entry name" value="OmpR/PhoB-type_DNA-bd"/>
</dbReference>
<dbReference type="PROSITE" id="PS50110">
    <property type="entry name" value="RESPONSE_REGULATORY"/>
    <property type="match status" value="1"/>
</dbReference>
<dbReference type="GO" id="GO:0032993">
    <property type="term" value="C:protein-DNA complex"/>
    <property type="evidence" value="ECO:0007669"/>
    <property type="project" value="TreeGrafter"/>
</dbReference>
<evidence type="ECO:0000256" key="7">
    <source>
        <dbReference type="PROSITE-ProRule" id="PRU01091"/>
    </source>
</evidence>
<evidence type="ECO:0000256" key="1">
    <source>
        <dbReference type="ARBA" id="ARBA00018672"/>
    </source>
</evidence>
<sequence>MYKILLVEDDEIIASSVCEYLKTWGYETEYVRDFEHVMELFLQFSPQLVLMDIALPFFNGYHWCQEIRKISKVPIIFLSSMNDNMNIVMAVNMGGDDFVAKPFDMAVLTAKVQAMLRRSYSFQGETSVCEHRGVILNLNDTTLHYGDKKLDLTKNDFKILQILFQNAQKVVSRDSIMERLWESESFIDDNTLTVNMTRLRRKLEEIGLKDFIVTKKGLGYMLV</sequence>
<protein>
    <recommendedName>
        <fullName evidence="1">Stage 0 sporulation protein A homolog</fullName>
    </recommendedName>
</protein>
<dbReference type="EMBL" id="QGGY01000005">
    <property type="protein sequence ID" value="PWJ76009.1"/>
    <property type="molecule type" value="Genomic_DNA"/>
</dbReference>
<dbReference type="GO" id="GO:0000976">
    <property type="term" value="F:transcription cis-regulatory region binding"/>
    <property type="evidence" value="ECO:0007669"/>
    <property type="project" value="TreeGrafter"/>
</dbReference>
<evidence type="ECO:0000259" key="9">
    <source>
        <dbReference type="PROSITE" id="PS51755"/>
    </source>
</evidence>
<evidence type="ECO:0000313" key="11">
    <source>
        <dbReference type="Proteomes" id="UP000245412"/>
    </source>
</evidence>
<name>A0AB73T526_9FIRM</name>
<feature type="DNA-binding region" description="OmpR/PhoB-type" evidence="7">
    <location>
        <begin position="126"/>
        <end position="223"/>
    </location>
</feature>
<dbReference type="SUPFAM" id="SSF52172">
    <property type="entry name" value="CheY-like"/>
    <property type="match status" value="1"/>
</dbReference>
<dbReference type="InterPro" id="IPR036388">
    <property type="entry name" value="WH-like_DNA-bd_sf"/>
</dbReference>
<evidence type="ECO:0000259" key="8">
    <source>
        <dbReference type="PROSITE" id="PS50110"/>
    </source>
</evidence>
<evidence type="ECO:0000256" key="2">
    <source>
        <dbReference type="ARBA" id="ARBA00023015"/>
    </source>
</evidence>